<dbReference type="AlphaFoldDB" id="A0A347TH47"/>
<protein>
    <submittedName>
        <fullName evidence="1">DNA phosphorothioation system protein DndE</fullName>
    </submittedName>
</protein>
<sequence length="127" mass="15165">MIKTTQEIEQYLYPLSKMLNLENEPKWVILRFMINISLSLEKEFKDIDVPNYDGKEYRLVQITGEGKESEDYTKLFWDMIEVFDNITITSKKKLEENLQRHIVRGYLILKTSLKSDSNIFEFIGQDF</sequence>
<dbReference type="Pfam" id="PF08870">
    <property type="entry name" value="DndE"/>
    <property type="match status" value="1"/>
</dbReference>
<dbReference type="REBASE" id="273766">
    <property type="entry name" value="M.Ama15502DndEP"/>
</dbReference>
<gene>
    <name evidence="1" type="primary">dndE</name>
    <name evidence="1" type="ORF">AMRN_0126</name>
    <name evidence="2" type="ORF">CPH92_08855</name>
</gene>
<evidence type="ECO:0000313" key="2">
    <source>
        <dbReference type="EMBL" id="PHO14955.1"/>
    </source>
</evidence>
<name>A0A347TH47_9BACT</name>
<dbReference type="RefSeq" id="WP_099311373.1">
    <property type="nucleotide sequence ID" value="NZ_CP032101.1"/>
</dbReference>
<reference evidence="3" key="1">
    <citation type="submission" date="2017-09" db="EMBL/GenBank/DDBJ databases">
        <title>Arcobacter canalis sp. nov., a new species isolated from a water canal contaminated with urban sewage.</title>
        <authorList>
            <person name="Perez-Cataluna A."/>
            <person name="Salas-Masso N."/>
            <person name="Figueras M.J."/>
        </authorList>
    </citation>
    <scope>NUCLEOTIDE SEQUENCE [LARGE SCALE GENOMIC DNA]</scope>
    <source>
        <strain evidence="3">CECT 7727</strain>
    </source>
</reference>
<proteinExistence type="predicted"/>
<dbReference type="EMBL" id="CP032101">
    <property type="protein sequence ID" value="AXX85925.1"/>
    <property type="molecule type" value="Genomic_DNA"/>
</dbReference>
<keyword evidence="3" id="KW-1185">Reference proteome</keyword>
<evidence type="ECO:0000313" key="4">
    <source>
        <dbReference type="Proteomes" id="UP000264693"/>
    </source>
</evidence>
<evidence type="ECO:0000313" key="3">
    <source>
        <dbReference type="Proteomes" id="UP000224740"/>
    </source>
</evidence>
<dbReference type="Proteomes" id="UP000264693">
    <property type="component" value="Chromosome"/>
</dbReference>
<dbReference type="Proteomes" id="UP000224740">
    <property type="component" value="Unassembled WGS sequence"/>
</dbReference>
<evidence type="ECO:0000313" key="1">
    <source>
        <dbReference type="EMBL" id="AXX85925.1"/>
    </source>
</evidence>
<reference evidence="1 4" key="3">
    <citation type="submission" date="2018-08" db="EMBL/GenBank/DDBJ databases">
        <title>Complete genome of the Arcobacter marinus type strain JCM 15502.</title>
        <authorList>
            <person name="Miller W.G."/>
            <person name="Yee E."/>
            <person name="Huynh S."/>
            <person name="Parker C.T."/>
        </authorList>
    </citation>
    <scope>NUCLEOTIDE SEQUENCE [LARGE SCALE GENOMIC DNA]</scope>
    <source>
        <strain evidence="1 4">JCM 15502</strain>
    </source>
</reference>
<reference evidence="2" key="2">
    <citation type="submission" date="2017-09" db="EMBL/GenBank/DDBJ databases">
        <authorList>
            <person name="Perez-Cataluna A."/>
            <person name="Figueras M.J."/>
            <person name="Salas-Masso N."/>
        </authorList>
    </citation>
    <scope>NUCLEOTIDE SEQUENCE</scope>
    <source>
        <strain evidence="2">CECT 7727</strain>
    </source>
</reference>
<dbReference type="EMBL" id="NXAO01000041">
    <property type="protein sequence ID" value="PHO14955.1"/>
    <property type="molecule type" value="Genomic_DNA"/>
</dbReference>
<organism evidence="1 4">
    <name type="scientific">Malaciobacter marinus</name>
    <dbReference type="NCBI Taxonomy" id="505249"/>
    <lineage>
        <taxon>Bacteria</taxon>
        <taxon>Pseudomonadati</taxon>
        <taxon>Campylobacterota</taxon>
        <taxon>Epsilonproteobacteria</taxon>
        <taxon>Campylobacterales</taxon>
        <taxon>Arcobacteraceae</taxon>
        <taxon>Malaciobacter</taxon>
    </lineage>
</organism>
<dbReference type="KEGG" id="amar:AMRN_0126"/>
<accession>A0A347TH47</accession>
<dbReference type="InterPro" id="IPR014969">
    <property type="entry name" value="DNA_S_DndE"/>
</dbReference>